<accession>A0A1I3M4Z1</accession>
<protein>
    <recommendedName>
        <fullName evidence="4">Lipoprotein</fullName>
    </recommendedName>
</protein>
<gene>
    <name evidence="2" type="ORF">SAMN03080618_01667</name>
</gene>
<dbReference type="STRING" id="1121003.SAMN03080618_01667"/>
<keyword evidence="1" id="KW-0732">Signal</keyword>
<organism evidence="2 3">
    <name type="scientific">Aquamicrobium aerolatum DSM 21857</name>
    <dbReference type="NCBI Taxonomy" id="1121003"/>
    <lineage>
        <taxon>Bacteria</taxon>
        <taxon>Pseudomonadati</taxon>
        <taxon>Pseudomonadota</taxon>
        <taxon>Alphaproteobacteria</taxon>
        <taxon>Hyphomicrobiales</taxon>
        <taxon>Phyllobacteriaceae</taxon>
        <taxon>Aerobium</taxon>
    </lineage>
</organism>
<reference evidence="3" key="1">
    <citation type="submission" date="2016-10" db="EMBL/GenBank/DDBJ databases">
        <authorList>
            <person name="Varghese N."/>
            <person name="Submissions S."/>
        </authorList>
    </citation>
    <scope>NUCLEOTIDE SEQUENCE [LARGE SCALE GENOMIC DNA]</scope>
    <source>
        <strain evidence="3">DSM 21857</strain>
    </source>
</reference>
<sequence length="190" mass="20367">MPYNHRSRQFALNLTSHRMLALVAAAALAGCTSAQDVLEPSALLGDASNPLPQAMFSTDSDEQVAAARLDARVRFTPVIGATEQASAPLARRVAERAALRGITLTEPEDGSATHVLRGYFSAISERDGTTVIYVWDVMDATGARVHRIQGQAISPVSQPQGWDGVDARTMEAIADQTVEQLAAWLLVRQG</sequence>
<evidence type="ECO:0008006" key="4">
    <source>
        <dbReference type="Google" id="ProtNLM"/>
    </source>
</evidence>
<evidence type="ECO:0000313" key="2">
    <source>
        <dbReference type="EMBL" id="SFI91987.1"/>
    </source>
</evidence>
<dbReference type="EMBL" id="FORF01000008">
    <property type="protein sequence ID" value="SFI91987.1"/>
    <property type="molecule type" value="Genomic_DNA"/>
</dbReference>
<feature type="signal peptide" evidence="1">
    <location>
        <begin position="1"/>
        <end position="29"/>
    </location>
</feature>
<dbReference type="PROSITE" id="PS51257">
    <property type="entry name" value="PROKAR_LIPOPROTEIN"/>
    <property type="match status" value="1"/>
</dbReference>
<evidence type="ECO:0000256" key="1">
    <source>
        <dbReference type="SAM" id="SignalP"/>
    </source>
</evidence>
<keyword evidence="3" id="KW-1185">Reference proteome</keyword>
<dbReference type="Proteomes" id="UP000242763">
    <property type="component" value="Unassembled WGS sequence"/>
</dbReference>
<evidence type="ECO:0000313" key="3">
    <source>
        <dbReference type="Proteomes" id="UP000242763"/>
    </source>
</evidence>
<proteinExistence type="predicted"/>
<name>A0A1I3M4Z1_9HYPH</name>
<feature type="chain" id="PRO_5017277921" description="Lipoprotein" evidence="1">
    <location>
        <begin position="30"/>
        <end position="190"/>
    </location>
</feature>
<dbReference type="AlphaFoldDB" id="A0A1I3M4Z1"/>